<proteinExistence type="predicted"/>
<dbReference type="Proteomes" id="UP000553632">
    <property type="component" value="Unassembled WGS sequence"/>
</dbReference>
<dbReference type="AlphaFoldDB" id="A0A7J6TWN2"/>
<reference evidence="2 3" key="1">
    <citation type="submission" date="2020-04" db="EMBL/GenBank/DDBJ databases">
        <title>Perkinsus olseni comparative genomics.</title>
        <authorList>
            <person name="Bogema D.R."/>
        </authorList>
    </citation>
    <scope>NUCLEOTIDE SEQUENCE [LARGE SCALE GENOMIC DNA]</scope>
    <source>
        <strain evidence="2 3">ATCC PRA-207</strain>
    </source>
</reference>
<feature type="region of interest" description="Disordered" evidence="1">
    <location>
        <begin position="252"/>
        <end position="282"/>
    </location>
</feature>
<gene>
    <name evidence="2" type="ORF">FOZ63_001299</name>
</gene>
<accession>A0A7J6TWN2</accession>
<evidence type="ECO:0000256" key="1">
    <source>
        <dbReference type="SAM" id="MobiDB-lite"/>
    </source>
</evidence>
<comment type="caution">
    <text evidence="2">The sequence shown here is derived from an EMBL/GenBank/DDBJ whole genome shotgun (WGS) entry which is preliminary data.</text>
</comment>
<evidence type="ECO:0000313" key="3">
    <source>
        <dbReference type="Proteomes" id="UP000553632"/>
    </source>
</evidence>
<keyword evidence="3" id="KW-1185">Reference proteome</keyword>
<sequence length="561" mass="62217">MVERFVHSWETRKQLAPVLGAVLQRLAEVGPQASKRLISVLLSTLRSVGQWTPEYSDLRRAAEGLGKKLVKTFIEDRKVDYATPSRYLGRLCAFLVEYPGCTSAAVVEFIDTTSTELLRAGGAGSLEEDVTSLVWLLRWWSTQTLTSKMNDRETRRKVKEAVQLARNSAADLSHENAVLVLEACAGLPPMTGMSDLVYEAKLRLLREPWLSPVGRSIGALGRLGAWNKSCKTLYNTLSYRASQPGMGPDALSAMVGGGLSTTTQDLGRKGEPDIVGEPQPRNSAFPRKEFIVTAILKNVLSDLRSGGMKLTSTATALWAVCVGGLHLETPQGVKQAPTERPWKLTGQEDGKELLLRSLIDVSLVCGRCRGGSPANLAAAYADSLRVWIQFGEILHYLALTGSPIVNLAEPQKPMVRVQKRREIDAEYVRNHKKGLQWAKEEQIRWMNESRVAADVAKYIENRTPGMLRLSVPDAPPELAELLELPVFHCGNGYILDIDCPEISPVGRALRKRIAELMEPSVMYHVIDGLSWMDRTTAKRKGVIDRYTAEAERPHVSFLWQH</sequence>
<evidence type="ECO:0000313" key="2">
    <source>
        <dbReference type="EMBL" id="KAF4749021.1"/>
    </source>
</evidence>
<dbReference type="EMBL" id="JABANO010008142">
    <property type="protein sequence ID" value="KAF4749021.1"/>
    <property type="molecule type" value="Genomic_DNA"/>
</dbReference>
<protein>
    <submittedName>
        <fullName evidence="2">Uncharacterized protein</fullName>
    </submittedName>
</protein>
<name>A0A7J6TWN2_PEROL</name>
<organism evidence="2 3">
    <name type="scientific">Perkinsus olseni</name>
    <name type="common">Perkinsus atlanticus</name>
    <dbReference type="NCBI Taxonomy" id="32597"/>
    <lineage>
        <taxon>Eukaryota</taxon>
        <taxon>Sar</taxon>
        <taxon>Alveolata</taxon>
        <taxon>Perkinsozoa</taxon>
        <taxon>Perkinsea</taxon>
        <taxon>Perkinsida</taxon>
        <taxon>Perkinsidae</taxon>
        <taxon>Perkinsus</taxon>
    </lineage>
</organism>